<dbReference type="Proteomes" id="UP000019471">
    <property type="component" value="Unassembled WGS sequence"/>
</dbReference>
<dbReference type="PANTHER" id="PTHR33112:SF9">
    <property type="entry name" value="HETEROKARYON INCOMPATIBILITY DOMAIN-CONTAINING PROTEIN"/>
    <property type="match status" value="1"/>
</dbReference>
<comment type="caution">
    <text evidence="2">The sequence shown here is derived from an EMBL/GenBank/DDBJ whole genome shotgun (WGS) entry which is preliminary data.</text>
</comment>
<dbReference type="eggNOG" id="ENOG502SICY">
    <property type="taxonomic scope" value="Eukaryota"/>
</dbReference>
<name>W9WPR1_9EURO</name>
<sequence length="719" mass="82056">MYRWPSSELDRAARRLVESSLPVVSMVGDQPFEPAWGPQVGYTTECERPNILQSLALLSVASRFVEPTRPKRVNAILRKWVEIRKLPAHERSLYSICCKACAPYLSAGHRTRYIGGHFGVDISSLNTECVFCDIIRQTFLHYVGTTSPQNRCKVAYGRKGDIQLCFYNSEDRRNYYNSIPGEHVHIQLYSSEARNRRNPFRFAHNIALDPTNSLALVRIKNWINDCVDNHEQCAAAAPQNIFIPSRLIKVEDNALNIVHLASPTQPVRFAALSYCWGKGKQHITTKNNVRSRYHHFAISELPKTIQDALIMTRALGLGYLWVDSICIVQDDEEDWDTEASRMADLYSGAWIVLAATQAPDSAAGFLDRRTKYLTIQSKGKDPCPFKVRARRVGNYDCFLAPKLDHFPLFKRAWCMQERLLARRLVHFLPDELYYECQVTHEGECGAVPGREFSSHCSAFRSLLLTESLKGTKTFHFGQMWAQIIEEYSTLRLTYDKDILPALSGLARSMGHLSPGKYICGIWEKDISYQLGWSRKLSTPEAAATEREHAYPQPTFSWTNSLGAVEFDADNRGVYSPLCDMLEPRCDLASADPYGRIVNASVCLRGPIVYGPELISELDKTFFDIDFGNPVVHLDVGIRSICRSCCNSRHYQGWDSVSDWDSVICFGLCYWTWDAEHQYVNALLLQRTPRDREYIRLGFVSNLPKPWFDQHAFPKKLTLH</sequence>
<dbReference type="RefSeq" id="XP_007749103.1">
    <property type="nucleotide sequence ID" value="XM_007750913.1"/>
</dbReference>
<evidence type="ECO:0000313" key="2">
    <source>
        <dbReference type="EMBL" id="EXJ66666.1"/>
    </source>
</evidence>
<gene>
    <name evidence="2" type="ORF">A1O5_10337</name>
</gene>
<organism evidence="2 3">
    <name type="scientific">Cladophialophora psammophila CBS 110553</name>
    <dbReference type="NCBI Taxonomy" id="1182543"/>
    <lineage>
        <taxon>Eukaryota</taxon>
        <taxon>Fungi</taxon>
        <taxon>Dikarya</taxon>
        <taxon>Ascomycota</taxon>
        <taxon>Pezizomycotina</taxon>
        <taxon>Eurotiomycetes</taxon>
        <taxon>Chaetothyriomycetidae</taxon>
        <taxon>Chaetothyriales</taxon>
        <taxon>Herpotrichiellaceae</taxon>
        <taxon>Cladophialophora</taxon>
    </lineage>
</organism>
<dbReference type="OrthoDB" id="5125733at2759"/>
<feature type="domain" description="Heterokaryon incompatibility" evidence="1">
    <location>
        <begin position="269"/>
        <end position="417"/>
    </location>
</feature>
<dbReference type="Pfam" id="PF06985">
    <property type="entry name" value="HET"/>
    <property type="match status" value="1"/>
</dbReference>
<evidence type="ECO:0000259" key="1">
    <source>
        <dbReference type="Pfam" id="PF06985"/>
    </source>
</evidence>
<reference evidence="2 3" key="1">
    <citation type="submission" date="2013-03" db="EMBL/GenBank/DDBJ databases">
        <title>The Genome Sequence of Cladophialophora psammophila CBS 110553.</title>
        <authorList>
            <consortium name="The Broad Institute Genomics Platform"/>
            <person name="Cuomo C."/>
            <person name="de Hoog S."/>
            <person name="Gorbushina A."/>
            <person name="Walker B."/>
            <person name="Young S.K."/>
            <person name="Zeng Q."/>
            <person name="Gargeya S."/>
            <person name="Fitzgerald M."/>
            <person name="Haas B."/>
            <person name="Abouelleil A."/>
            <person name="Allen A.W."/>
            <person name="Alvarado L."/>
            <person name="Arachchi H.M."/>
            <person name="Berlin A.M."/>
            <person name="Chapman S.B."/>
            <person name="Gainer-Dewar J."/>
            <person name="Goldberg J."/>
            <person name="Griggs A."/>
            <person name="Gujja S."/>
            <person name="Hansen M."/>
            <person name="Howarth C."/>
            <person name="Imamovic A."/>
            <person name="Ireland A."/>
            <person name="Larimer J."/>
            <person name="McCowan C."/>
            <person name="Murphy C."/>
            <person name="Pearson M."/>
            <person name="Poon T.W."/>
            <person name="Priest M."/>
            <person name="Roberts A."/>
            <person name="Saif S."/>
            <person name="Shea T."/>
            <person name="Sisk P."/>
            <person name="Sykes S."/>
            <person name="Wortman J."/>
            <person name="Nusbaum C."/>
            <person name="Birren B."/>
        </authorList>
    </citation>
    <scope>NUCLEOTIDE SEQUENCE [LARGE SCALE GENOMIC DNA]</scope>
    <source>
        <strain evidence="2 3">CBS 110553</strain>
    </source>
</reference>
<dbReference type="STRING" id="1182543.W9WPR1"/>
<protein>
    <recommendedName>
        <fullName evidence="1">Heterokaryon incompatibility domain-containing protein</fullName>
    </recommendedName>
</protein>
<dbReference type="EMBL" id="AMGX01000019">
    <property type="protein sequence ID" value="EXJ66666.1"/>
    <property type="molecule type" value="Genomic_DNA"/>
</dbReference>
<dbReference type="PANTHER" id="PTHR33112">
    <property type="entry name" value="DOMAIN PROTEIN, PUTATIVE-RELATED"/>
    <property type="match status" value="1"/>
</dbReference>
<dbReference type="GeneID" id="19195030"/>
<keyword evidence="3" id="KW-1185">Reference proteome</keyword>
<proteinExistence type="predicted"/>
<evidence type="ECO:0000313" key="3">
    <source>
        <dbReference type="Proteomes" id="UP000019471"/>
    </source>
</evidence>
<dbReference type="HOGENOM" id="CLU_002639_3_0_1"/>
<dbReference type="AlphaFoldDB" id="W9WPR1"/>
<dbReference type="InterPro" id="IPR010730">
    <property type="entry name" value="HET"/>
</dbReference>
<accession>W9WPR1</accession>